<dbReference type="SUPFAM" id="SSF54534">
    <property type="entry name" value="FKBP-like"/>
    <property type="match status" value="1"/>
</dbReference>
<dbReference type="STRING" id="1219032.GCA_001515545_00734"/>
<dbReference type="GO" id="GO:0005886">
    <property type="term" value="C:plasma membrane"/>
    <property type="evidence" value="ECO:0007669"/>
    <property type="project" value="UniProtKB-SubCell"/>
</dbReference>
<reference evidence="16" key="1">
    <citation type="submission" date="2017-09" db="EMBL/GenBank/DDBJ databases">
        <title>FDA dAtabase for Regulatory Grade micrObial Sequences (FDA-ARGOS): Supporting development and validation of Infectious Disease Dx tests.</title>
        <authorList>
            <person name="Minogue T."/>
            <person name="Wolcott M."/>
            <person name="Wasieloski L."/>
            <person name="Aguilar W."/>
            <person name="Moore D."/>
            <person name="Tallon L."/>
            <person name="Sadzewicz L."/>
            <person name="Ott S."/>
            <person name="Zhao X."/>
            <person name="Nagaraj S."/>
            <person name="Vavikolanu K."/>
            <person name="Aluvathingal J."/>
            <person name="Nadendla S."/>
            <person name="Sichtig H."/>
        </authorList>
    </citation>
    <scope>NUCLEOTIDE SEQUENCE [LARGE SCALE GENOMIC DNA]</scope>
    <source>
        <strain evidence="16">FDAARGOS_394</strain>
    </source>
</reference>
<protein>
    <recommendedName>
        <fullName evidence="10">Periplasmic chaperone PpiD</fullName>
    </recommendedName>
    <alternativeName>
        <fullName evidence="11">Periplasmic folding chaperone</fullName>
    </alternativeName>
</protein>
<evidence type="ECO:0000256" key="3">
    <source>
        <dbReference type="ARBA" id="ARBA00022519"/>
    </source>
</evidence>
<dbReference type="GO" id="GO:0003755">
    <property type="term" value="F:peptidyl-prolyl cis-trans isomerase activity"/>
    <property type="evidence" value="ECO:0007669"/>
    <property type="project" value="UniProtKB-KW"/>
</dbReference>
<evidence type="ECO:0000256" key="9">
    <source>
        <dbReference type="ARBA" id="ARBA00038408"/>
    </source>
</evidence>
<keyword evidence="4 13" id="KW-0812">Transmembrane</keyword>
<dbReference type="InterPro" id="IPR023058">
    <property type="entry name" value="PPIase_PpiC_CS"/>
</dbReference>
<sequence>MLESIRKNSKIVMILLFLLIIPSFIFVGIDRSYFTESSPTVARVDGNDIKQSDWDNAHRVESDRMRAEMPNLDPKLLDSPEAKYATLERMVRDRVLTAAAQKMHLTTSDAQLVRTLQGIPAIASLRKPDGTLDADGYRALVASQGMTPEGFEANLRRNLALNQVLGSLQETSLTTPATTDAAMNAVLQRREIQVALFNAEQYKAALQPSADEIKAYYDAHQAQFRKAEQADIEYVVLDLNTVKQGIQLNEDDLRTYYKENAPRLAGVQEERRASHILINAPQSASAEERAKAKAKAEALLAEVRAKPETFAEVAKKESQDPGSAANGGDLGFFGRGAMVAPFEQVAFSLPKGGISDVVATDFGFHIIQVTDTKQPPVPSYEQMRPKIVEELQQQQAQRKYAEVADSFSNLVYEQADSLQPTADKLGLKVVKATGVQRTPKQGAEGPLASARFLEALFTPESLDSKRNTEAVEFGTSQMVAGRITRYEPAHTEPLTAVEADVKRLWVADKAAELAKKAGEDKLAEWKADAAKAQGLAAAQVISRNDPKGLPREVVDAALVAPVKDGAAAWTGVSLGKTGYAVVKVNKVLAPEQRDAEFERQAAQQYVQLWSSAEGAAYYETLKNRFKVQIKVPRP</sequence>
<evidence type="ECO:0000259" key="14">
    <source>
        <dbReference type="PROSITE" id="PS50198"/>
    </source>
</evidence>
<dbReference type="Gene3D" id="1.10.4030.10">
    <property type="entry name" value="Porin chaperone SurA, peptide-binding domain"/>
    <property type="match status" value="1"/>
</dbReference>
<dbReference type="Pfam" id="PF13624">
    <property type="entry name" value="SurA_N_3"/>
    <property type="match status" value="1"/>
</dbReference>
<feature type="transmembrane region" description="Helical" evidence="13">
    <location>
        <begin position="12"/>
        <end position="29"/>
    </location>
</feature>
<dbReference type="Pfam" id="PF13616">
    <property type="entry name" value="Rotamase_3"/>
    <property type="match status" value="1"/>
</dbReference>
<keyword evidence="3" id="KW-0997">Cell inner membrane</keyword>
<dbReference type="PROSITE" id="PS50198">
    <property type="entry name" value="PPIC_PPIASE_2"/>
    <property type="match status" value="1"/>
</dbReference>
<keyword evidence="7" id="KW-0143">Chaperone</keyword>
<evidence type="ECO:0000256" key="11">
    <source>
        <dbReference type="ARBA" id="ARBA00042775"/>
    </source>
</evidence>
<dbReference type="InterPro" id="IPR052029">
    <property type="entry name" value="PpiD_chaperone"/>
</dbReference>
<keyword evidence="12" id="KW-0697">Rotamase</keyword>
<evidence type="ECO:0000256" key="6">
    <source>
        <dbReference type="ARBA" id="ARBA00023136"/>
    </source>
</evidence>
<dbReference type="EMBL" id="PDEA01000001">
    <property type="protein sequence ID" value="PEH90038.1"/>
    <property type="molecule type" value="Genomic_DNA"/>
</dbReference>
<feature type="domain" description="PpiC" evidence="14">
    <location>
        <begin position="268"/>
        <end position="371"/>
    </location>
</feature>
<keyword evidence="5 13" id="KW-1133">Transmembrane helix</keyword>
<dbReference type="InterPro" id="IPR046357">
    <property type="entry name" value="PPIase_dom_sf"/>
</dbReference>
<dbReference type="Gene3D" id="3.10.50.40">
    <property type="match status" value="1"/>
</dbReference>
<evidence type="ECO:0000256" key="5">
    <source>
        <dbReference type="ARBA" id="ARBA00022989"/>
    </source>
</evidence>
<keyword evidence="16" id="KW-1185">Reference proteome</keyword>
<evidence type="ECO:0000256" key="12">
    <source>
        <dbReference type="PROSITE-ProRule" id="PRU00278"/>
    </source>
</evidence>
<keyword evidence="8 12" id="KW-0413">Isomerase</keyword>
<evidence type="ECO:0000256" key="10">
    <source>
        <dbReference type="ARBA" id="ARBA00040743"/>
    </source>
</evidence>
<evidence type="ECO:0000256" key="4">
    <source>
        <dbReference type="ARBA" id="ARBA00022692"/>
    </source>
</evidence>
<accession>A0A2A7UXQ6</accession>
<evidence type="ECO:0000256" key="2">
    <source>
        <dbReference type="ARBA" id="ARBA00022475"/>
    </source>
</evidence>
<comment type="subcellular location">
    <subcellularLocation>
        <location evidence="1">Cell inner membrane</location>
        <topology evidence="1">Single-pass type II membrane protein</topology>
        <orientation evidence="1">Periplasmic side</orientation>
    </subcellularLocation>
</comment>
<dbReference type="SUPFAM" id="SSF109998">
    <property type="entry name" value="Triger factor/SurA peptide-binding domain-like"/>
    <property type="match status" value="1"/>
</dbReference>
<proteinExistence type="inferred from homology"/>
<comment type="similarity">
    <text evidence="9">Belongs to the PpiD chaperone family.</text>
</comment>
<keyword evidence="6 13" id="KW-0472">Membrane</keyword>
<dbReference type="GeneID" id="80802293"/>
<evidence type="ECO:0000256" key="13">
    <source>
        <dbReference type="SAM" id="Phobius"/>
    </source>
</evidence>
<evidence type="ECO:0000256" key="7">
    <source>
        <dbReference type="ARBA" id="ARBA00023186"/>
    </source>
</evidence>
<evidence type="ECO:0000256" key="8">
    <source>
        <dbReference type="ARBA" id="ARBA00023235"/>
    </source>
</evidence>
<dbReference type="OrthoDB" id="9812372at2"/>
<dbReference type="InterPro" id="IPR000297">
    <property type="entry name" value="PPIase_PpiC"/>
</dbReference>
<dbReference type="RefSeq" id="WP_066533563.1">
    <property type="nucleotide sequence ID" value="NZ_PDEA01000001.1"/>
</dbReference>
<evidence type="ECO:0000313" key="15">
    <source>
        <dbReference type="EMBL" id="PEH90038.1"/>
    </source>
</evidence>
<name>A0A2A7UXQ6_COMTR</name>
<comment type="caution">
    <text evidence="15">The sequence shown here is derived from an EMBL/GenBank/DDBJ whole genome shotgun (WGS) entry which is preliminary data.</text>
</comment>
<keyword evidence="2" id="KW-1003">Cell membrane</keyword>
<evidence type="ECO:0000313" key="16">
    <source>
        <dbReference type="Proteomes" id="UP000220246"/>
    </source>
</evidence>
<gene>
    <name evidence="15" type="ORF">CRM82_16870</name>
</gene>
<dbReference type="PROSITE" id="PS01096">
    <property type="entry name" value="PPIC_PPIASE_1"/>
    <property type="match status" value="1"/>
</dbReference>
<organism evidence="15 16">
    <name type="scientific">Comamonas terrigena</name>
    <dbReference type="NCBI Taxonomy" id="32013"/>
    <lineage>
        <taxon>Bacteria</taxon>
        <taxon>Pseudomonadati</taxon>
        <taxon>Pseudomonadota</taxon>
        <taxon>Betaproteobacteria</taxon>
        <taxon>Burkholderiales</taxon>
        <taxon>Comamonadaceae</taxon>
        <taxon>Comamonas</taxon>
    </lineage>
</organism>
<evidence type="ECO:0000256" key="1">
    <source>
        <dbReference type="ARBA" id="ARBA00004382"/>
    </source>
</evidence>
<dbReference type="AlphaFoldDB" id="A0A2A7UXQ6"/>
<dbReference type="InterPro" id="IPR027304">
    <property type="entry name" value="Trigger_fact/SurA_dom_sf"/>
</dbReference>
<dbReference type="Proteomes" id="UP000220246">
    <property type="component" value="Unassembled WGS sequence"/>
</dbReference>
<dbReference type="PANTHER" id="PTHR47529:SF1">
    <property type="entry name" value="PERIPLASMIC CHAPERONE PPID"/>
    <property type="match status" value="1"/>
</dbReference>
<dbReference type="PANTHER" id="PTHR47529">
    <property type="entry name" value="PEPTIDYL-PROLYL CIS-TRANS ISOMERASE D"/>
    <property type="match status" value="1"/>
</dbReference>